<evidence type="ECO:0000256" key="2">
    <source>
        <dbReference type="ARBA" id="ARBA00005528"/>
    </source>
</evidence>
<evidence type="ECO:0000313" key="12">
    <source>
        <dbReference type="EMBL" id="MCD1654312.1"/>
    </source>
</evidence>
<evidence type="ECO:0000256" key="5">
    <source>
        <dbReference type="ARBA" id="ARBA00022603"/>
    </source>
</evidence>
<comment type="catalytic activity">
    <reaction evidence="9 10">
        <text>uridine(1498) in 16S rRNA + S-adenosyl-L-methionine = N(3)-methyluridine(1498) in 16S rRNA + S-adenosyl-L-homocysteine + H(+)</text>
        <dbReference type="Rhea" id="RHEA:42920"/>
        <dbReference type="Rhea" id="RHEA-COMP:10283"/>
        <dbReference type="Rhea" id="RHEA-COMP:10284"/>
        <dbReference type="ChEBI" id="CHEBI:15378"/>
        <dbReference type="ChEBI" id="CHEBI:57856"/>
        <dbReference type="ChEBI" id="CHEBI:59789"/>
        <dbReference type="ChEBI" id="CHEBI:65315"/>
        <dbReference type="ChEBI" id="CHEBI:74502"/>
        <dbReference type="EC" id="2.1.1.193"/>
    </reaction>
</comment>
<sequence>MNIILFDGDGFFPPRDPRYLHIKKILRKNAGDSFRCGMRNGPEGTAFIRSLDEQGLCFDFTPERPMRPLFPAHLIIGFPRPIQLKRLLRDVASLGVSSVTLTGTELGEKSYRDSTLVDRGAAAAALEEGCVQAGGTAIPRLEMTDTLKEAVALYSAFPSAGILLDTAGSAGSLLKAPLAGITAENPLVMAIGSERGWTAGERAFFAESGYRTYSLGPRILRTETAATAAIALALAGAGFWEENR</sequence>
<dbReference type="NCBIfam" id="TIGR00046">
    <property type="entry name" value="RsmE family RNA methyltransferase"/>
    <property type="match status" value="1"/>
</dbReference>
<dbReference type="AlphaFoldDB" id="A0AAE3JHT9"/>
<comment type="similarity">
    <text evidence="2 10">Belongs to the RNA methyltransferase RsmE family.</text>
</comment>
<evidence type="ECO:0000256" key="9">
    <source>
        <dbReference type="ARBA" id="ARBA00047944"/>
    </source>
</evidence>
<comment type="subcellular location">
    <subcellularLocation>
        <location evidence="1 10">Cytoplasm</location>
    </subcellularLocation>
</comment>
<keyword evidence="4 10" id="KW-0698">rRNA processing</keyword>
<dbReference type="RefSeq" id="WP_230754439.1">
    <property type="nucleotide sequence ID" value="NZ_JAINWA010000001.1"/>
</dbReference>
<reference evidence="12" key="1">
    <citation type="submission" date="2021-08" db="EMBL/GenBank/DDBJ databases">
        <title>Comparative analyses of Brucepasteria parasyntrophica and Teretinema zuelzerae.</title>
        <authorList>
            <person name="Song Y."/>
            <person name="Brune A."/>
        </authorList>
    </citation>
    <scope>NUCLEOTIDE SEQUENCE</scope>
    <source>
        <strain evidence="12">DSM 1903</strain>
    </source>
</reference>
<dbReference type="GO" id="GO:0005737">
    <property type="term" value="C:cytoplasm"/>
    <property type="evidence" value="ECO:0007669"/>
    <property type="project" value="UniProtKB-SubCell"/>
</dbReference>
<protein>
    <recommendedName>
        <fullName evidence="10">Ribosomal RNA small subunit methyltransferase E</fullName>
        <ecNumber evidence="10">2.1.1.193</ecNumber>
    </recommendedName>
</protein>
<name>A0AAE3JHT9_9SPIR</name>
<keyword evidence="5 10" id="KW-0489">Methyltransferase</keyword>
<evidence type="ECO:0000259" key="11">
    <source>
        <dbReference type="Pfam" id="PF04452"/>
    </source>
</evidence>
<evidence type="ECO:0000256" key="8">
    <source>
        <dbReference type="ARBA" id="ARBA00025699"/>
    </source>
</evidence>
<dbReference type="PIRSF" id="PIRSF015601">
    <property type="entry name" value="MTase_slr0722"/>
    <property type="match status" value="1"/>
</dbReference>
<gene>
    <name evidence="12" type="ORF">K7J14_06290</name>
</gene>
<comment type="caution">
    <text evidence="12">The sequence shown here is derived from an EMBL/GenBank/DDBJ whole genome shotgun (WGS) entry which is preliminary data.</text>
</comment>
<organism evidence="12 13">
    <name type="scientific">Teretinema zuelzerae</name>
    <dbReference type="NCBI Taxonomy" id="156"/>
    <lineage>
        <taxon>Bacteria</taxon>
        <taxon>Pseudomonadati</taxon>
        <taxon>Spirochaetota</taxon>
        <taxon>Spirochaetia</taxon>
        <taxon>Spirochaetales</taxon>
        <taxon>Treponemataceae</taxon>
        <taxon>Teretinema</taxon>
    </lineage>
</organism>
<dbReference type="InterPro" id="IPR029028">
    <property type="entry name" value="Alpha/beta_knot_MTases"/>
</dbReference>
<dbReference type="CDD" id="cd18084">
    <property type="entry name" value="RsmE-like"/>
    <property type="match status" value="1"/>
</dbReference>
<keyword evidence="7 10" id="KW-0949">S-adenosyl-L-methionine</keyword>
<dbReference type="EC" id="2.1.1.193" evidence="10"/>
<proteinExistence type="inferred from homology"/>
<evidence type="ECO:0000256" key="6">
    <source>
        <dbReference type="ARBA" id="ARBA00022679"/>
    </source>
</evidence>
<evidence type="ECO:0000256" key="3">
    <source>
        <dbReference type="ARBA" id="ARBA00022490"/>
    </source>
</evidence>
<keyword evidence="3 10" id="KW-0963">Cytoplasm</keyword>
<dbReference type="InterPro" id="IPR006700">
    <property type="entry name" value="RsmE"/>
</dbReference>
<dbReference type="InterPro" id="IPR029026">
    <property type="entry name" value="tRNA_m1G_MTases_N"/>
</dbReference>
<keyword evidence="6 10" id="KW-0808">Transferase</keyword>
<evidence type="ECO:0000256" key="7">
    <source>
        <dbReference type="ARBA" id="ARBA00022691"/>
    </source>
</evidence>
<dbReference type="PANTHER" id="PTHR30027">
    <property type="entry name" value="RIBOSOMAL RNA SMALL SUBUNIT METHYLTRANSFERASE E"/>
    <property type="match status" value="1"/>
</dbReference>
<evidence type="ECO:0000313" key="13">
    <source>
        <dbReference type="Proteomes" id="UP001198163"/>
    </source>
</evidence>
<dbReference type="PANTHER" id="PTHR30027:SF3">
    <property type="entry name" value="16S RRNA (URACIL(1498)-N(3))-METHYLTRANSFERASE"/>
    <property type="match status" value="1"/>
</dbReference>
<evidence type="ECO:0000256" key="1">
    <source>
        <dbReference type="ARBA" id="ARBA00004496"/>
    </source>
</evidence>
<dbReference type="SUPFAM" id="SSF75217">
    <property type="entry name" value="alpha/beta knot"/>
    <property type="match status" value="1"/>
</dbReference>
<dbReference type="Proteomes" id="UP001198163">
    <property type="component" value="Unassembled WGS sequence"/>
</dbReference>
<dbReference type="EMBL" id="JAINWA010000001">
    <property type="protein sequence ID" value="MCD1654312.1"/>
    <property type="molecule type" value="Genomic_DNA"/>
</dbReference>
<comment type="function">
    <text evidence="8 10">Specifically methylates the N3 position of the uracil ring of uridine 1498 (m3U1498) in 16S rRNA. Acts on the fully assembled 30S ribosomal subunit.</text>
</comment>
<dbReference type="InterPro" id="IPR046886">
    <property type="entry name" value="RsmE_MTase_dom"/>
</dbReference>
<evidence type="ECO:0000256" key="10">
    <source>
        <dbReference type="PIRNR" id="PIRNR015601"/>
    </source>
</evidence>
<dbReference type="GO" id="GO:0070042">
    <property type="term" value="F:rRNA (uridine-N3-)-methyltransferase activity"/>
    <property type="evidence" value="ECO:0007669"/>
    <property type="project" value="TreeGrafter"/>
</dbReference>
<dbReference type="Gene3D" id="3.40.1280.10">
    <property type="match status" value="1"/>
</dbReference>
<dbReference type="GO" id="GO:0070475">
    <property type="term" value="P:rRNA base methylation"/>
    <property type="evidence" value="ECO:0007669"/>
    <property type="project" value="TreeGrafter"/>
</dbReference>
<dbReference type="Pfam" id="PF04452">
    <property type="entry name" value="Methyltrans_RNA"/>
    <property type="match status" value="1"/>
</dbReference>
<feature type="domain" description="Ribosomal RNA small subunit methyltransferase E methyltransferase" evidence="11">
    <location>
        <begin position="69"/>
        <end position="232"/>
    </location>
</feature>
<evidence type="ECO:0000256" key="4">
    <source>
        <dbReference type="ARBA" id="ARBA00022552"/>
    </source>
</evidence>
<keyword evidence="13" id="KW-1185">Reference proteome</keyword>
<accession>A0AAE3JHT9</accession>